<evidence type="ECO:0000313" key="8">
    <source>
        <dbReference type="EMBL" id="AMT93060.1"/>
    </source>
</evidence>
<dbReference type="Pfam" id="PF00239">
    <property type="entry name" value="Resolvase"/>
    <property type="match status" value="1"/>
</dbReference>
<dbReference type="AlphaFoldDB" id="A0A142NL03"/>
<dbReference type="KEGG" id="bly:A2T55_04045"/>
<dbReference type="GO" id="GO:0015074">
    <property type="term" value="P:DNA integration"/>
    <property type="evidence" value="ECO:0007669"/>
    <property type="project" value="UniProtKB-KW"/>
</dbReference>
<dbReference type="Pfam" id="PF02796">
    <property type="entry name" value="HTH_7"/>
    <property type="match status" value="1"/>
</dbReference>
<feature type="domain" description="Resolvase/invertase-type recombinase catalytic" evidence="7">
    <location>
        <begin position="5"/>
        <end position="140"/>
    </location>
</feature>
<evidence type="ECO:0000256" key="2">
    <source>
        <dbReference type="ARBA" id="ARBA00022908"/>
    </source>
</evidence>
<keyword evidence="2" id="KW-0229">DNA integration</keyword>
<sequence length="188" mass="20624">MTKGQALAYVRVSTAEQNEARQLEALAAAGDHDKLYVEKVSAKDRDRPQLKAMMDHAREGDVVRVKSIDRLARSTRDLLAIVQELNDKGVSVEFLDTPEMNINSAQGKFMLTVMGAFAELERETIKERQAEGIAAAKARGAYAHRPKKLTDEQVAEAAQKRQDGVSVADLARGLGVSRQTLYTALKSA</sequence>
<dbReference type="InterPro" id="IPR036162">
    <property type="entry name" value="Resolvase-like_N_sf"/>
</dbReference>
<keyword evidence="4" id="KW-0233">DNA recombination</keyword>
<dbReference type="PROSITE" id="PS00397">
    <property type="entry name" value="RECOMBINASES_1"/>
    <property type="match status" value="1"/>
</dbReference>
<dbReference type="CDD" id="cd03768">
    <property type="entry name" value="SR_ResInv"/>
    <property type="match status" value="1"/>
</dbReference>
<proteinExistence type="inferred from homology"/>
<dbReference type="Gene3D" id="3.40.50.1390">
    <property type="entry name" value="Resolvase, N-terminal catalytic domain"/>
    <property type="match status" value="1"/>
</dbReference>
<dbReference type="GO" id="GO:0000150">
    <property type="term" value="F:DNA strand exchange activity"/>
    <property type="evidence" value="ECO:0007669"/>
    <property type="project" value="InterPro"/>
</dbReference>
<gene>
    <name evidence="8" type="ORF">A2T55_04045</name>
</gene>
<dbReference type="Proteomes" id="UP000075950">
    <property type="component" value="Chromosome"/>
</dbReference>
<evidence type="ECO:0000313" key="9">
    <source>
        <dbReference type="Proteomes" id="UP000075950"/>
    </source>
</evidence>
<accession>A0A142NL03</accession>
<dbReference type="InterPro" id="IPR006120">
    <property type="entry name" value="Resolvase_HTH_dom"/>
</dbReference>
<dbReference type="EMBL" id="CP014869">
    <property type="protein sequence ID" value="AMT93060.1"/>
    <property type="molecule type" value="Genomic_DNA"/>
</dbReference>
<name>A0A142NL03_BRELN</name>
<dbReference type="CDD" id="cd00569">
    <property type="entry name" value="HTH_Hin_like"/>
    <property type="match status" value="1"/>
</dbReference>
<dbReference type="RefSeq" id="WP_062861045.1">
    <property type="nucleotide sequence ID" value="NZ_CP014869.1"/>
</dbReference>
<organism evidence="8 9">
    <name type="scientific">Brevibacterium linens</name>
    <dbReference type="NCBI Taxonomy" id="1703"/>
    <lineage>
        <taxon>Bacteria</taxon>
        <taxon>Bacillati</taxon>
        <taxon>Actinomycetota</taxon>
        <taxon>Actinomycetes</taxon>
        <taxon>Micrococcales</taxon>
        <taxon>Brevibacteriaceae</taxon>
        <taxon>Brevibacterium</taxon>
    </lineage>
</organism>
<dbReference type="SUPFAM" id="SSF46689">
    <property type="entry name" value="Homeodomain-like"/>
    <property type="match status" value="1"/>
</dbReference>
<dbReference type="SMART" id="SM00857">
    <property type="entry name" value="Resolvase"/>
    <property type="match status" value="1"/>
</dbReference>
<dbReference type="SUPFAM" id="SSF53041">
    <property type="entry name" value="Resolvase-like"/>
    <property type="match status" value="1"/>
</dbReference>
<evidence type="ECO:0000256" key="5">
    <source>
        <dbReference type="PIRSR" id="PIRSR606118-50"/>
    </source>
</evidence>
<dbReference type="InterPro" id="IPR009057">
    <property type="entry name" value="Homeodomain-like_sf"/>
</dbReference>
<dbReference type="PANTHER" id="PTHR30461">
    <property type="entry name" value="DNA-INVERTASE FROM LAMBDOID PROPHAGE"/>
    <property type="match status" value="1"/>
</dbReference>
<reference evidence="9" key="1">
    <citation type="submission" date="2016-03" db="EMBL/GenBank/DDBJ databases">
        <authorList>
            <person name="Ploux O."/>
        </authorList>
    </citation>
    <scope>NUCLEOTIDE SEQUENCE [LARGE SCALE GENOMIC DNA]</scope>
    <source>
        <strain evidence="9">BS258</strain>
    </source>
</reference>
<dbReference type="InterPro" id="IPR050639">
    <property type="entry name" value="SSR_resolvase"/>
</dbReference>
<evidence type="ECO:0000259" key="7">
    <source>
        <dbReference type="PROSITE" id="PS51736"/>
    </source>
</evidence>
<keyword evidence="3" id="KW-0238">DNA-binding</keyword>
<dbReference type="PANTHER" id="PTHR30461:SF26">
    <property type="entry name" value="RESOLVASE HOMOLOG YNEB"/>
    <property type="match status" value="1"/>
</dbReference>
<protein>
    <submittedName>
        <fullName evidence="8">Transposase</fullName>
    </submittedName>
</protein>
<dbReference type="GO" id="GO:0003677">
    <property type="term" value="F:DNA binding"/>
    <property type="evidence" value="ECO:0007669"/>
    <property type="project" value="UniProtKB-KW"/>
</dbReference>
<dbReference type="PROSITE" id="PS51736">
    <property type="entry name" value="RECOMBINASES_3"/>
    <property type="match status" value="1"/>
</dbReference>
<evidence type="ECO:0000256" key="4">
    <source>
        <dbReference type="ARBA" id="ARBA00023172"/>
    </source>
</evidence>
<evidence type="ECO:0000256" key="1">
    <source>
        <dbReference type="ARBA" id="ARBA00009913"/>
    </source>
</evidence>
<feature type="active site" description="O-(5'-phospho-DNA)-serine intermediate" evidence="5 6">
    <location>
        <position position="13"/>
    </location>
</feature>
<dbReference type="InterPro" id="IPR006119">
    <property type="entry name" value="Resolv_N"/>
</dbReference>
<dbReference type="InterPro" id="IPR006118">
    <property type="entry name" value="Recombinase_CS"/>
</dbReference>
<dbReference type="Gene3D" id="1.10.10.60">
    <property type="entry name" value="Homeodomain-like"/>
    <property type="match status" value="1"/>
</dbReference>
<comment type="similarity">
    <text evidence="1">Belongs to the site-specific recombinase resolvase family.</text>
</comment>
<evidence type="ECO:0000256" key="6">
    <source>
        <dbReference type="PROSITE-ProRule" id="PRU10137"/>
    </source>
</evidence>
<evidence type="ECO:0000256" key="3">
    <source>
        <dbReference type="ARBA" id="ARBA00023125"/>
    </source>
</evidence>